<dbReference type="EMBL" id="BTRK01000002">
    <property type="protein sequence ID" value="GMR37510.1"/>
    <property type="molecule type" value="Genomic_DNA"/>
</dbReference>
<proteinExistence type="predicted"/>
<dbReference type="SUPFAM" id="SSF57959">
    <property type="entry name" value="Leucine zipper domain"/>
    <property type="match status" value="1"/>
</dbReference>
<reference evidence="3" key="1">
    <citation type="submission" date="2022-10" db="EMBL/GenBank/DDBJ databases">
        <title>Genome assembly of Pristionchus species.</title>
        <authorList>
            <person name="Yoshida K."/>
            <person name="Sommer R.J."/>
        </authorList>
    </citation>
    <scope>NUCLEOTIDE SEQUENCE [LARGE SCALE GENOMIC DNA]</scope>
    <source>
        <strain evidence="3">RS5460</strain>
    </source>
</reference>
<dbReference type="GO" id="GO:0003700">
    <property type="term" value="F:DNA-binding transcription factor activity"/>
    <property type="evidence" value="ECO:0007669"/>
    <property type="project" value="InterPro"/>
</dbReference>
<comment type="caution">
    <text evidence="2">The sequence shown here is derived from an EMBL/GenBank/DDBJ whole genome shotgun (WGS) entry which is preliminary data.</text>
</comment>
<organism evidence="2 3">
    <name type="scientific">Pristionchus mayeri</name>
    <dbReference type="NCBI Taxonomy" id="1317129"/>
    <lineage>
        <taxon>Eukaryota</taxon>
        <taxon>Metazoa</taxon>
        <taxon>Ecdysozoa</taxon>
        <taxon>Nematoda</taxon>
        <taxon>Chromadorea</taxon>
        <taxon>Rhabditida</taxon>
        <taxon>Rhabditina</taxon>
        <taxon>Diplogasteromorpha</taxon>
        <taxon>Diplogasteroidea</taxon>
        <taxon>Neodiplogasteridae</taxon>
        <taxon>Pristionchus</taxon>
    </lineage>
</organism>
<feature type="compositionally biased region" description="Basic and acidic residues" evidence="1">
    <location>
        <begin position="140"/>
        <end position="155"/>
    </location>
</feature>
<dbReference type="Proteomes" id="UP001328107">
    <property type="component" value="Unassembled WGS sequence"/>
</dbReference>
<dbReference type="Gene3D" id="1.20.5.170">
    <property type="match status" value="1"/>
</dbReference>
<feature type="compositionally biased region" description="Polar residues" evidence="1">
    <location>
        <begin position="37"/>
        <end position="76"/>
    </location>
</feature>
<dbReference type="AlphaFoldDB" id="A0AAN4ZGZ9"/>
<accession>A0AAN4ZGZ9</accession>
<feature type="compositionally biased region" description="Basic and acidic residues" evidence="1">
    <location>
        <begin position="112"/>
        <end position="128"/>
    </location>
</feature>
<feature type="non-terminal residue" evidence="2">
    <location>
        <position position="1"/>
    </location>
</feature>
<feature type="region of interest" description="Disordered" evidence="1">
    <location>
        <begin position="1"/>
        <end position="155"/>
    </location>
</feature>
<protein>
    <recommendedName>
        <fullName evidence="4">BZIP domain-containing protein</fullName>
    </recommendedName>
</protein>
<evidence type="ECO:0000256" key="1">
    <source>
        <dbReference type="SAM" id="MobiDB-lite"/>
    </source>
</evidence>
<evidence type="ECO:0008006" key="4">
    <source>
        <dbReference type="Google" id="ProtNLM"/>
    </source>
</evidence>
<keyword evidence="3" id="KW-1185">Reference proteome</keyword>
<evidence type="ECO:0000313" key="3">
    <source>
        <dbReference type="Proteomes" id="UP001328107"/>
    </source>
</evidence>
<dbReference type="InterPro" id="IPR046347">
    <property type="entry name" value="bZIP_sf"/>
</dbReference>
<gene>
    <name evidence="2" type="ORF">PMAYCL1PPCAC_07705</name>
</gene>
<feature type="compositionally biased region" description="Basic and acidic residues" evidence="1">
    <location>
        <begin position="85"/>
        <end position="99"/>
    </location>
</feature>
<evidence type="ECO:0000313" key="2">
    <source>
        <dbReference type="EMBL" id="GMR37510.1"/>
    </source>
</evidence>
<sequence length="225" mass="26170">QSSMSAMRDFFKRFVPTSDPDNLRTPPLPLEELYKYSPQNSPLARESISPNSDTSSEFGGSPPYSVSSPEDASSPRSVGRNGVKRRSETISREFSRESSMDCPAKRTRAYKLKSDVQRRDEDYRRMRDQNNVAVRRTRERNKAKQEEEKKKSEEEKQLYKSTMMKMMEIHLSGEIMAEKQKEGLYIPPDTLQRANLGSMSVDEWSLHESMRRELEARLVMMARRM</sequence>
<name>A0AAN4ZGZ9_9BILA</name>